<name>A0A8J3XR44_9ACTN</name>
<dbReference type="Proteomes" id="UP000644610">
    <property type="component" value="Unassembled WGS sequence"/>
</dbReference>
<sequence length="72" mass="7937">MVEQEAAGAVDRARVAVERDGYAHQSAARAFNTEMFIRMAETFGLPITGRRISDEWISVSIGTPPDEERPDG</sequence>
<accession>A0A8J3XR44</accession>
<protein>
    <submittedName>
        <fullName evidence="1">Uncharacterized protein</fullName>
    </submittedName>
</protein>
<dbReference type="EMBL" id="BOOQ01000046">
    <property type="protein sequence ID" value="GII49820.1"/>
    <property type="molecule type" value="Genomic_DNA"/>
</dbReference>
<dbReference type="AlphaFoldDB" id="A0A8J3XR44"/>
<keyword evidence="2" id="KW-1185">Reference proteome</keyword>
<evidence type="ECO:0000313" key="1">
    <source>
        <dbReference type="EMBL" id="GII49820.1"/>
    </source>
</evidence>
<gene>
    <name evidence="1" type="ORF">Psi02_62440</name>
</gene>
<dbReference type="RefSeq" id="WP_203979349.1">
    <property type="nucleotide sequence ID" value="NZ_BAAAKY010000030.1"/>
</dbReference>
<organism evidence="1 2">
    <name type="scientific">Planotetraspora silvatica</name>
    <dbReference type="NCBI Taxonomy" id="234614"/>
    <lineage>
        <taxon>Bacteria</taxon>
        <taxon>Bacillati</taxon>
        <taxon>Actinomycetota</taxon>
        <taxon>Actinomycetes</taxon>
        <taxon>Streptosporangiales</taxon>
        <taxon>Streptosporangiaceae</taxon>
        <taxon>Planotetraspora</taxon>
    </lineage>
</organism>
<proteinExistence type="predicted"/>
<evidence type="ECO:0000313" key="2">
    <source>
        <dbReference type="Proteomes" id="UP000644610"/>
    </source>
</evidence>
<reference evidence="1" key="1">
    <citation type="submission" date="2021-01" db="EMBL/GenBank/DDBJ databases">
        <title>Whole genome shotgun sequence of Planotetraspora silvatica NBRC 100141.</title>
        <authorList>
            <person name="Komaki H."/>
            <person name="Tamura T."/>
        </authorList>
    </citation>
    <scope>NUCLEOTIDE SEQUENCE</scope>
    <source>
        <strain evidence="1">NBRC 100141</strain>
    </source>
</reference>
<comment type="caution">
    <text evidence="1">The sequence shown here is derived from an EMBL/GenBank/DDBJ whole genome shotgun (WGS) entry which is preliminary data.</text>
</comment>